<dbReference type="Proteomes" id="UP000003729">
    <property type="component" value="Unassembled WGS sequence"/>
</dbReference>
<evidence type="ECO:0000313" key="2">
    <source>
        <dbReference type="Proteomes" id="UP000003729"/>
    </source>
</evidence>
<organism evidence="1 2">
    <name type="scientific">Providencia alcalifaciens DSM 30120</name>
    <dbReference type="NCBI Taxonomy" id="520999"/>
    <lineage>
        <taxon>Bacteria</taxon>
        <taxon>Pseudomonadati</taxon>
        <taxon>Pseudomonadota</taxon>
        <taxon>Gammaproteobacteria</taxon>
        <taxon>Enterobacterales</taxon>
        <taxon>Morganellaceae</taxon>
        <taxon>Providencia</taxon>
    </lineage>
</organism>
<name>B6XAU0_9GAMM</name>
<reference evidence="1 2" key="2">
    <citation type="submission" date="2008-10" db="EMBL/GenBank/DDBJ databases">
        <authorList>
            <person name="Fulton L."/>
            <person name="Clifton S."/>
            <person name="Fulton B."/>
            <person name="Xu J."/>
            <person name="Minx P."/>
            <person name="Pepin K.H."/>
            <person name="Johnson M."/>
            <person name="Bhonagiri V."/>
            <person name="Nash W.E."/>
            <person name="Mardis E.R."/>
            <person name="Wilson R.K."/>
        </authorList>
    </citation>
    <scope>NUCLEOTIDE SEQUENCE [LARGE SCALE GENOMIC DNA]</scope>
    <source>
        <strain evidence="1 2">DSM 30120</strain>
    </source>
</reference>
<protein>
    <submittedName>
        <fullName evidence="1">Uncharacterized protein</fullName>
    </submittedName>
</protein>
<accession>B6XAU0</accession>
<dbReference type="EMBL" id="ABXW01000005">
    <property type="protein sequence ID" value="EEB47447.1"/>
    <property type="molecule type" value="Genomic_DNA"/>
</dbReference>
<evidence type="ECO:0000313" key="1">
    <source>
        <dbReference type="EMBL" id="EEB47447.1"/>
    </source>
</evidence>
<dbReference type="AlphaFoldDB" id="B6XAU0"/>
<sequence length="39" mass="4637">MNPSERVFIIKNDHRDNNVIPKTKTKNAALKNRVKRKFD</sequence>
<reference evidence="1 2" key="1">
    <citation type="submission" date="2008-10" db="EMBL/GenBank/DDBJ databases">
        <title>Draft genome sequence of Providencia alcalifaciens (DSM 30120).</title>
        <authorList>
            <person name="Sudarsanam P."/>
            <person name="Ley R."/>
            <person name="Guruge J."/>
            <person name="Turnbaugh P.J."/>
            <person name="Mahowald M."/>
            <person name="Liep D."/>
            <person name="Gordon J."/>
        </authorList>
    </citation>
    <scope>NUCLEOTIDE SEQUENCE [LARGE SCALE GENOMIC DNA]</scope>
    <source>
        <strain evidence="1 2">DSM 30120</strain>
    </source>
</reference>
<proteinExistence type="predicted"/>
<gene>
    <name evidence="1" type="ORF">PROVALCAL_00443</name>
</gene>
<comment type="caution">
    <text evidence="1">The sequence shown here is derived from an EMBL/GenBank/DDBJ whole genome shotgun (WGS) entry which is preliminary data.</text>
</comment>